<keyword evidence="1" id="KW-0808">Transferase</keyword>
<dbReference type="Gene3D" id="3.40.630.30">
    <property type="match status" value="1"/>
</dbReference>
<dbReference type="Proteomes" id="UP000310017">
    <property type="component" value="Chromosome"/>
</dbReference>
<proteinExistence type="predicted"/>
<dbReference type="RefSeq" id="WP_138852174.1">
    <property type="nucleotide sequence ID" value="NZ_CP040710.1"/>
</dbReference>
<reference evidence="1 2" key="1">
    <citation type="submission" date="2019-05" db="EMBL/GenBank/DDBJ databases">
        <title>Genome sequencing of F202Z8.</title>
        <authorList>
            <person name="Kwon Y.M."/>
        </authorList>
    </citation>
    <scope>NUCLEOTIDE SEQUENCE [LARGE SCALE GENOMIC DNA]</scope>
    <source>
        <strain evidence="1 2">F202Z8</strain>
    </source>
</reference>
<keyword evidence="2" id="KW-1185">Reference proteome</keyword>
<dbReference type="AlphaFoldDB" id="A0A5B7SS10"/>
<accession>A0A5B7SS10</accession>
<evidence type="ECO:0000313" key="1">
    <source>
        <dbReference type="EMBL" id="QCW99822.1"/>
    </source>
</evidence>
<dbReference type="GO" id="GO:0016740">
    <property type="term" value="F:transferase activity"/>
    <property type="evidence" value="ECO:0007669"/>
    <property type="project" value="UniProtKB-KW"/>
</dbReference>
<dbReference type="KEGG" id="asag:FGM00_06820"/>
<gene>
    <name evidence="1" type="ORF">FGM00_06820</name>
</gene>
<organism evidence="1 2">
    <name type="scientific">Aggregatimonas sangjinii</name>
    <dbReference type="NCBI Taxonomy" id="2583587"/>
    <lineage>
        <taxon>Bacteria</taxon>
        <taxon>Pseudomonadati</taxon>
        <taxon>Bacteroidota</taxon>
        <taxon>Flavobacteriia</taxon>
        <taxon>Flavobacteriales</taxon>
        <taxon>Flavobacteriaceae</taxon>
        <taxon>Aggregatimonas</taxon>
    </lineage>
</organism>
<dbReference type="OrthoDB" id="5319888at2"/>
<protein>
    <submittedName>
        <fullName evidence="1">GNAT family N-acetyltransferase</fullName>
    </submittedName>
</protein>
<dbReference type="EMBL" id="CP040710">
    <property type="protein sequence ID" value="QCW99822.1"/>
    <property type="molecule type" value="Genomic_DNA"/>
</dbReference>
<sequence>MIRATQADRKLVVNILVEAFEPLDDNNSINFVVKQDDKRTQRMQVLMGYLFDTAMRTGEVFLSDNRASCLLITYAHKDKFSIAKLWSTLQLAFRCIGIERVGKVLKRQKIIQRNYPEGKYIRPMIFAVKNEFKGTVTAAKLIMQVFNDFKKNELPIIVDTASEEHVRLYQKFGLKVFKKEEGLGFPIYLLRMNRVMSPLATVENV</sequence>
<evidence type="ECO:0000313" key="2">
    <source>
        <dbReference type="Proteomes" id="UP000310017"/>
    </source>
</evidence>
<name>A0A5B7SS10_9FLAO</name>